<dbReference type="Pfam" id="PF03795">
    <property type="entry name" value="YCII"/>
    <property type="match status" value="1"/>
</dbReference>
<dbReference type="EMBL" id="LXEY01000117">
    <property type="protein sequence ID" value="OAV51144.1"/>
    <property type="molecule type" value="Genomic_DNA"/>
</dbReference>
<dbReference type="Proteomes" id="UP000078292">
    <property type="component" value="Unassembled WGS sequence"/>
</dbReference>
<organism evidence="3 4">
    <name type="scientific">Enteractinococcus helveticum</name>
    <dbReference type="NCBI Taxonomy" id="1837282"/>
    <lineage>
        <taxon>Bacteria</taxon>
        <taxon>Bacillati</taxon>
        <taxon>Actinomycetota</taxon>
        <taxon>Actinomycetes</taxon>
        <taxon>Micrococcales</taxon>
        <taxon>Micrococcaceae</taxon>
    </lineage>
</organism>
<evidence type="ECO:0000256" key="1">
    <source>
        <dbReference type="ARBA" id="ARBA00007689"/>
    </source>
</evidence>
<comment type="caution">
    <text evidence="3">The sequence shown here is derived from an EMBL/GenBank/DDBJ whole genome shotgun (WGS) entry which is preliminary data.</text>
</comment>
<keyword evidence="4" id="KW-1185">Reference proteome</keyword>
<feature type="domain" description="YCII-related" evidence="2">
    <location>
        <begin position="5"/>
        <end position="85"/>
    </location>
</feature>
<proteinExistence type="inferred from homology"/>
<dbReference type="InterPro" id="IPR011008">
    <property type="entry name" value="Dimeric_a/b-barrel"/>
</dbReference>
<dbReference type="RefSeq" id="WP_043055812.1">
    <property type="nucleotide sequence ID" value="NZ_LXEY01000117.1"/>
</dbReference>
<dbReference type="InterPro" id="IPR005545">
    <property type="entry name" value="YCII"/>
</dbReference>
<dbReference type="AlphaFoldDB" id="A0A1B7LUP6"/>
<gene>
    <name evidence="3" type="ORF">A6F49_02375</name>
</gene>
<name>A0A1B7LUP6_9MICC</name>
<dbReference type="Gene3D" id="3.30.70.1060">
    <property type="entry name" value="Dimeric alpha+beta barrel"/>
    <property type="match status" value="1"/>
</dbReference>
<dbReference type="STRING" id="1837282.A6F49_02375"/>
<evidence type="ECO:0000259" key="2">
    <source>
        <dbReference type="Pfam" id="PF03795"/>
    </source>
</evidence>
<evidence type="ECO:0000313" key="4">
    <source>
        <dbReference type="Proteomes" id="UP000078292"/>
    </source>
</evidence>
<comment type="similarity">
    <text evidence="1">Belongs to the YciI family.</text>
</comment>
<protein>
    <recommendedName>
        <fullName evidence="2">YCII-related domain-containing protein</fullName>
    </recommendedName>
</protein>
<evidence type="ECO:0000313" key="3">
    <source>
        <dbReference type="EMBL" id="OAV51144.1"/>
    </source>
</evidence>
<dbReference type="OrthoDB" id="8968203at2"/>
<accession>A0A1B7LUP6</accession>
<dbReference type="SUPFAM" id="SSF54909">
    <property type="entry name" value="Dimeric alpha+beta barrel"/>
    <property type="match status" value="1"/>
</dbReference>
<sequence>MNIYAINYVYDDSTAASRDEVRPVHVEFLQECFDNGRLLVSGPVDDGVGALLVVTGEDEADALALMDNDPFAQNALITERDIRKWGVFFGKDKLVPANA</sequence>
<reference evidence="3 4" key="1">
    <citation type="submission" date="2016-04" db="EMBL/GenBank/DDBJ databases">
        <title>First whole genome shotgun sequence of the bacterium Enteractinococcus sp. strain UASWS1574.</title>
        <authorList>
            <person name="Crovadore J."/>
            <person name="Chablais R."/>
            <person name="Lefort F."/>
        </authorList>
    </citation>
    <scope>NUCLEOTIDE SEQUENCE [LARGE SCALE GENOMIC DNA]</scope>
    <source>
        <strain evidence="3 4">UASWS1574</strain>
    </source>
</reference>